<proteinExistence type="predicted"/>
<dbReference type="AlphaFoldDB" id="A0A328TV06"/>
<dbReference type="RefSeq" id="WP_112884146.1">
    <property type="nucleotide sequence ID" value="NZ_QLUW01000004.1"/>
</dbReference>
<keyword evidence="3" id="KW-1185">Reference proteome</keyword>
<protein>
    <submittedName>
        <fullName evidence="2">Uncharacterized protein</fullName>
    </submittedName>
</protein>
<accession>A0A328TV06</accession>
<evidence type="ECO:0000313" key="3">
    <source>
        <dbReference type="Proteomes" id="UP000249260"/>
    </source>
</evidence>
<keyword evidence="1" id="KW-0472">Membrane</keyword>
<feature type="transmembrane region" description="Helical" evidence="1">
    <location>
        <begin position="17"/>
        <end position="41"/>
    </location>
</feature>
<gene>
    <name evidence="2" type="ORF">DL346_19935</name>
</gene>
<dbReference type="OrthoDB" id="2922557at2"/>
<keyword evidence="1" id="KW-1133">Transmembrane helix</keyword>
<evidence type="ECO:0000256" key="1">
    <source>
        <dbReference type="SAM" id="Phobius"/>
    </source>
</evidence>
<dbReference type="EMBL" id="QLUW01000004">
    <property type="protein sequence ID" value="RAP74357.1"/>
    <property type="molecule type" value="Genomic_DNA"/>
</dbReference>
<comment type="caution">
    <text evidence="2">The sequence shown here is derived from an EMBL/GenBank/DDBJ whole genome shotgun (WGS) entry which is preliminary data.</text>
</comment>
<name>A0A328TV06_9BACL</name>
<sequence>MDFYHSWIYQKVINTEWFMWIIVYLVLGISILSPVLVWYFINGKKFIKQYFEHRKQRQQTGNST</sequence>
<keyword evidence="1" id="KW-0812">Transmembrane</keyword>
<dbReference type="Proteomes" id="UP000249260">
    <property type="component" value="Unassembled WGS sequence"/>
</dbReference>
<evidence type="ECO:0000313" key="2">
    <source>
        <dbReference type="EMBL" id="RAP74357.1"/>
    </source>
</evidence>
<reference evidence="2 3" key="1">
    <citation type="submission" date="2018-06" db="EMBL/GenBank/DDBJ databases">
        <title>Paenibacillus montanisoli sp. nov., isolated from mountain area soil.</title>
        <authorList>
            <person name="Wu M."/>
        </authorList>
    </citation>
    <scope>NUCLEOTIDE SEQUENCE [LARGE SCALE GENOMIC DNA]</scope>
    <source>
        <strain evidence="2 3">RA17</strain>
    </source>
</reference>
<organism evidence="2 3">
    <name type="scientific">Paenibacillus montanisoli</name>
    <dbReference type="NCBI Taxonomy" id="2081970"/>
    <lineage>
        <taxon>Bacteria</taxon>
        <taxon>Bacillati</taxon>
        <taxon>Bacillota</taxon>
        <taxon>Bacilli</taxon>
        <taxon>Bacillales</taxon>
        <taxon>Paenibacillaceae</taxon>
        <taxon>Paenibacillus</taxon>
    </lineage>
</organism>